<evidence type="ECO:0000256" key="3">
    <source>
        <dbReference type="ARBA" id="ARBA00022670"/>
    </source>
</evidence>
<dbReference type="Proteomes" id="UP000068243">
    <property type="component" value="Unassembled WGS sequence"/>
</dbReference>
<dbReference type="InterPro" id="IPR038765">
    <property type="entry name" value="Papain-like_cys_pep_sf"/>
</dbReference>
<evidence type="ECO:0000256" key="7">
    <source>
        <dbReference type="SAM" id="MobiDB-lite"/>
    </source>
</evidence>
<evidence type="ECO:0000256" key="5">
    <source>
        <dbReference type="ARBA" id="ARBA00022801"/>
    </source>
</evidence>
<evidence type="ECO:0000256" key="1">
    <source>
        <dbReference type="ARBA" id="ARBA00000707"/>
    </source>
</evidence>
<keyword evidence="5" id="KW-0378">Hydrolase</keyword>
<dbReference type="Gene3D" id="1.20.1300.20">
    <property type="entry name" value="Peptidase C65 Otubain, subdomain 2"/>
    <property type="match status" value="1"/>
</dbReference>
<dbReference type="InterPro" id="IPR019400">
    <property type="entry name" value="Peptidase_C65_otubain"/>
</dbReference>
<accession>A0A124BY75</accession>
<dbReference type="CDD" id="cd22749">
    <property type="entry name" value="Otubain_C65"/>
    <property type="match status" value="1"/>
</dbReference>
<dbReference type="EMBL" id="BCMY01000013">
    <property type="protein sequence ID" value="GAQ44663.1"/>
    <property type="molecule type" value="Genomic_DNA"/>
</dbReference>
<dbReference type="OMA" id="WMKLNPH"/>
<evidence type="ECO:0000313" key="9">
    <source>
        <dbReference type="Proteomes" id="UP000068243"/>
    </source>
</evidence>
<dbReference type="VEuPathDB" id="FungiDB:M747DRAFT_99363"/>
<comment type="catalytic activity">
    <reaction evidence="1">
        <text>Thiol-dependent hydrolysis of ester, thioester, amide, peptide and isopeptide bonds formed by the C-terminal Gly of ubiquitin (a 76-residue protein attached to proteins as an intracellular targeting signal).</text>
        <dbReference type="EC" id="3.4.19.12"/>
    </reaction>
</comment>
<dbReference type="Pfam" id="PF10275">
    <property type="entry name" value="Peptidase_C65"/>
    <property type="match status" value="1"/>
</dbReference>
<sequence length="429" mass="47722">MNTLSTAEMERFQKLSNEFQPDVQGPPVSTKQSSSVIAMEYANADPTFATKTNETEIVVGEVITPVSLAMEVCLHCVAVAFGYFENLLNLQNPMQVHHELMRIKAMNALLDQTGQEEHLYEIFVDATEEVFNQITTAIQNGIRDETFLVNAFNEEYNSNAIITHFRLLTSAWMKLHPSRYEAFLSMPLEQYCATRIDVVRTEIDEIGLQALVDGVIEGSGFAVEIMYLDRSEGEAVTPHLLTPPRATGGTICLLYRPGHYDLLYPAEPTVNMEPVVNYQYAMTSDYAPWDQGALAFDVNSSLMTIPNLMMDPSFGMAPSPMPAAPPSPYRVSPPQEVYQPPPMHASPPMSIASPPPAPPRMSAPPPPMSSLPPRSSDGPQIRLNPLVMKPNLSHSLPVTTPFKNSPYNQAHFQNQDFEPIHWEPSDSRK</sequence>
<feature type="compositionally biased region" description="Polar residues" evidence="7">
    <location>
        <begin position="397"/>
        <end position="416"/>
    </location>
</feature>
<reference evidence="9" key="1">
    <citation type="journal article" date="2016" name="Genome Announc.">
        <title>Draft genome sequence of Aspergillus niger strain An76.</title>
        <authorList>
            <person name="Gong W."/>
            <person name="Cheng Z."/>
            <person name="Zhang H."/>
            <person name="Liu L."/>
            <person name="Gao P."/>
            <person name="Wang L."/>
        </authorList>
    </citation>
    <scope>NUCLEOTIDE SEQUENCE [LARGE SCALE GENOMIC DNA]</scope>
    <source>
        <strain evidence="9">An76</strain>
    </source>
</reference>
<keyword evidence="3" id="KW-0645">Protease</keyword>
<dbReference type="VEuPathDB" id="FungiDB:ATCC64974_94370"/>
<keyword evidence="6" id="KW-0788">Thiol protease</keyword>
<dbReference type="GO" id="GO:0005634">
    <property type="term" value="C:nucleus"/>
    <property type="evidence" value="ECO:0007669"/>
    <property type="project" value="TreeGrafter"/>
</dbReference>
<feature type="region of interest" description="Disordered" evidence="7">
    <location>
        <begin position="397"/>
        <end position="429"/>
    </location>
</feature>
<gene>
    <name evidence="8" type="ORF">ABL_07324</name>
</gene>
<name>A0A124BY75_ASPNG</name>
<organism evidence="8 9">
    <name type="scientific">Aspergillus niger</name>
    <dbReference type="NCBI Taxonomy" id="5061"/>
    <lineage>
        <taxon>Eukaryota</taxon>
        <taxon>Fungi</taxon>
        <taxon>Dikarya</taxon>
        <taxon>Ascomycota</taxon>
        <taxon>Pezizomycotina</taxon>
        <taxon>Eurotiomycetes</taxon>
        <taxon>Eurotiomycetidae</taxon>
        <taxon>Eurotiales</taxon>
        <taxon>Aspergillaceae</taxon>
        <taxon>Aspergillus</taxon>
        <taxon>Aspergillus subgen. Circumdati</taxon>
    </lineage>
</organism>
<dbReference type="PANTHER" id="PTHR12931">
    <property type="entry name" value="UBIQUITIN THIOLESTERASE PROTEIN OTUB"/>
    <property type="match status" value="1"/>
</dbReference>
<dbReference type="GO" id="GO:0006508">
    <property type="term" value="P:proteolysis"/>
    <property type="evidence" value="ECO:0007669"/>
    <property type="project" value="UniProtKB-KW"/>
</dbReference>
<evidence type="ECO:0000256" key="4">
    <source>
        <dbReference type="ARBA" id="ARBA00022786"/>
    </source>
</evidence>
<dbReference type="SUPFAM" id="SSF54001">
    <property type="entry name" value="Cysteine proteinases"/>
    <property type="match status" value="1"/>
</dbReference>
<proteinExistence type="predicted"/>
<feature type="compositionally biased region" description="Basic and acidic residues" evidence="7">
    <location>
        <begin position="418"/>
        <end position="429"/>
    </location>
</feature>
<evidence type="ECO:0000256" key="2">
    <source>
        <dbReference type="ARBA" id="ARBA00012759"/>
    </source>
</evidence>
<dbReference type="InterPro" id="IPR042468">
    <property type="entry name" value="Peptidase_C65_otubain_sub1"/>
</dbReference>
<dbReference type="OrthoDB" id="18915at2759"/>
<dbReference type="GO" id="GO:0071108">
    <property type="term" value="P:protein K48-linked deubiquitination"/>
    <property type="evidence" value="ECO:0007669"/>
    <property type="project" value="TreeGrafter"/>
</dbReference>
<dbReference type="EC" id="3.4.19.12" evidence="2"/>
<evidence type="ECO:0000313" key="8">
    <source>
        <dbReference type="EMBL" id="GAQ44663.1"/>
    </source>
</evidence>
<protein>
    <recommendedName>
        <fullName evidence="2">ubiquitinyl hydrolase 1</fullName>
        <ecNumber evidence="2">3.4.19.12</ecNumber>
    </recommendedName>
</protein>
<dbReference type="AlphaFoldDB" id="A0A124BY75"/>
<dbReference type="Gene3D" id="3.30.200.60">
    <property type="entry name" value="Peptidase C65 Otubain, subdomain 1"/>
    <property type="match status" value="1"/>
</dbReference>
<dbReference type="GO" id="GO:0043130">
    <property type="term" value="F:ubiquitin binding"/>
    <property type="evidence" value="ECO:0007669"/>
    <property type="project" value="TreeGrafter"/>
</dbReference>
<feature type="region of interest" description="Disordered" evidence="7">
    <location>
        <begin position="321"/>
        <end position="384"/>
    </location>
</feature>
<dbReference type="PANTHER" id="PTHR12931:SF15">
    <property type="entry name" value="UBIQUITIN THIOESTERASE OTUBAIN-LIKE"/>
    <property type="match status" value="1"/>
</dbReference>
<dbReference type="InterPro" id="IPR042467">
    <property type="entry name" value="Peptidase_C65_otubain_sub2"/>
</dbReference>
<evidence type="ECO:0000256" key="6">
    <source>
        <dbReference type="ARBA" id="ARBA00022807"/>
    </source>
</evidence>
<dbReference type="GO" id="GO:0004843">
    <property type="term" value="F:cysteine-type deubiquitinase activity"/>
    <property type="evidence" value="ECO:0007669"/>
    <property type="project" value="UniProtKB-EC"/>
</dbReference>
<dbReference type="VEuPathDB" id="FungiDB:ASPNIDRAFT2_1036923"/>
<keyword evidence="4" id="KW-0833">Ubl conjugation pathway</keyword>
<comment type="caution">
    <text evidence="8">The sequence shown here is derived from an EMBL/GenBank/DDBJ whole genome shotgun (WGS) entry which is preliminary data.</text>
</comment>
<feature type="compositionally biased region" description="Pro residues" evidence="7">
    <location>
        <begin position="353"/>
        <end position="370"/>
    </location>
</feature>